<dbReference type="AlphaFoldDB" id="A0A437KHD4"/>
<keyword evidence="3" id="KW-0269">Exonuclease</keyword>
<proteinExistence type="predicted"/>
<dbReference type="InterPro" id="IPR041796">
    <property type="entry name" value="Mre11_N"/>
</dbReference>
<name>A0A437KHD4_9BACI</name>
<gene>
    <name evidence="3" type="ORF">EM808_04330</name>
</gene>
<dbReference type="InterPro" id="IPR014576">
    <property type="entry name" value="Pesterase_YhaO"/>
</dbReference>
<evidence type="ECO:0000313" key="4">
    <source>
        <dbReference type="Proteomes" id="UP000288024"/>
    </source>
</evidence>
<dbReference type="EMBL" id="RZTZ01000001">
    <property type="protein sequence ID" value="RVT67707.1"/>
    <property type="molecule type" value="Genomic_DNA"/>
</dbReference>
<comment type="caution">
    <text evidence="3">The sequence shown here is derived from an EMBL/GenBank/DDBJ whole genome shotgun (WGS) entry which is preliminary data.</text>
</comment>
<feature type="domain" description="Calcineurin-like phosphoesterase" evidence="2">
    <location>
        <begin position="5"/>
        <end position="200"/>
    </location>
</feature>
<dbReference type="InterPro" id="IPR029052">
    <property type="entry name" value="Metallo-depent_PP-like"/>
</dbReference>
<keyword evidence="4" id="KW-1185">Reference proteome</keyword>
<keyword evidence="3" id="KW-0540">Nuclease</keyword>
<dbReference type="InterPro" id="IPR050535">
    <property type="entry name" value="DNA_Repair-Maintenance_Comp"/>
</dbReference>
<evidence type="ECO:0000259" key="2">
    <source>
        <dbReference type="Pfam" id="PF00149"/>
    </source>
</evidence>
<dbReference type="Pfam" id="PF00149">
    <property type="entry name" value="Metallophos"/>
    <property type="match status" value="1"/>
</dbReference>
<organism evidence="3 4">
    <name type="scientific">Niallia taxi</name>
    <dbReference type="NCBI Taxonomy" id="2499688"/>
    <lineage>
        <taxon>Bacteria</taxon>
        <taxon>Bacillati</taxon>
        <taxon>Bacillota</taxon>
        <taxon>Bacilli</taxon>
        <taxon>Bacillales</taxon>
        <taxon>Bacillaceae</taxon>
        <taxon>Niallia</taxon>
    </lineage>
</organism>
<dbReference type="PANTHER" id="PTHR30337">
    <property type="entry name" value="COMPONENT OF ATP-DEPENDENT DSDNA EXONUCLEASE"/>
    <property type="match status" value="1"/>
</dbReference>
<dbReference type="Proteomes" id="UP000288024">
    <property type="component" value="Unassembled WGS sequence"/>
</dbReference>
<evidence type="ECO:0000256" key="1">
    <source>
        <dbReference type="ARBA" id="ARBA00022801"/>
    </source>
</evidence>
<keyword evidence="1" id="KW-0378">Hydrolase</keyword>
<dbReference type="Gene3D" id="3.60.21.10">
    <property type="match status" value="1"/>
</dbReference>
<dbReference type="SUPFAM" id="SSF56300">
    <property type="entry name" value="Metallo-dependent phosphatases"/>
    <property type="match status" value="1"/>
</dbReference>
<dbReference type="CDD" id="cd00840">
    <property type="entry name" value="MPP_Mre11_N"/>
    <property type="match status" value="1"/>
</dbReference>
<accession>A0A437KHD4</accession>
<reference evidence="3 4" key="1">
    <citation type="submission" date="2019-01" db="EMBL/GenBank/DDBJ databases">
        <title>Bacillus sp. M5HDSG1-1, whole genome shotgun sequence.</title>
        <authorList>
            <person name="Tuo L."/>
        </authorList>
    </citation>
    <scope>NUCLEOTIDE SEQUENCE [LARGE SCALE GENOMIC DNA]</scope>
    <source>
        <strain evidence="3 4">M5HDSG1-1</strain>
    </source>
</reference>
<protein>
    <submittedName>
        <fullName evidence="3">DNA repair exonuclease</fullName>
    </submittedName>
</protein>
<dbReference type="RefSeq" id="WP_127736342.1">
    <property type="nucleotide sequence ID" value="NZ_RZTZ01000001.1"/>
</dbReference>
<evidence type="ECO:0000313" key="3">
    <source>
        <dbReference type="EMBL" id="RVT67707.1"/>
    </source>
</evidence>
<sequence length="402" mass="45514">MEEITFIHCADLHLDSPMLGLKNLPAPIRAQLRESTFASFRKIVDTAIARQVDFVLIAGDIYDGEDRSLRAQILFKKEMERLKIQEIDVYIIHGNHDHLSGSWLEVSFPDNVHIFPSDVTVFEHKKRNTKIHLYGFSYETRHLYDRRINTYEKTDTADYHIGLLHGSMEGNSDHSPYAPFNLQELASKGMNYWALGHIHKRAVLQADPPVVYPGNIQGRHKKETGEKGCYYVKLNNGDAELEFIPTAACLWKSVQIDAAGAKNADELLSLCHIAQEKERDQGLPSILAISIINAEGIGSLQAGELLEILQEDEIDETNFAWISSLSITENISWNKAKLESESAFFTELFQAVKEADSIDEAVAPIYRHPGVYRYLSDLTEREKEELAEEAERLLLTMLNGVS</sequence>
<dbReference type="GO" id="GO:0004527">
    <property type="term" value="F:exonuclease activity"/>
    <property type="evidence" value="ECO:0007669"/>
    <property type="project" value="UniProtKB-KW"/>
</dbReference>
<dbReference type="InterPro" id="IPR004843">
    <property type="entry name" value="Calcineurin-like_PHP"/>
</dbReference>
<dbReference type="PIRSF" id="PIRSF033091">
    <property type="entry name" value="Pesterase_YhaO"/>
    <property type="match status" value="1"/>
</dbReference>
<dbReference type="PANTHER" id="PTHR30337:SF7">
    <property type="entry name" value="PHOSPHOESTERASE"/>
    <property type="match status" value="1"/>
</dbReference>